<sequence length="244" mass="26376">MKSNNNVFEPKPSVPEYKVASVGGSRCLLLHYSVPKAIWDGLILLATFYVAVTVPYNVCFLGDDDTPITSRHTLVSDIAVEMLFILDIILNFRTTYVSQSGQVISAPRSIGLHYLATWFFIDLIAALPFDLLYIFNITVALAEADLKEPVLDILVQGGGEEHPQERGAQGRLAEGALKSSSLQSGALGPGQALNPGKGPCGGIRATSFPVPSPKIREKLHKVVQEQCRASKGCGECSPRPRKGQ</sequence>
<dbReference type="PRINTS" id="PR01463">
    <property type="entry name" value="EAGCHANLFMLY"/>
</dbReference>
<comment type="subcellular location">
    <subcellularLocation>
        <location evidence="1">Membrane</location>
        <topology evidence="1">Multi-pass membrane protein</topology>
    </subcellularLocation>
</comment>
<comment type="caution">
    <text evidence="7">The sequence shown here is derived from an EMBL/GenBank/DDBJ whole genome shotgun (WGS) entry which is preliminary data.</text>
</comment>
<keyword evidence="2 5" id="KW-0812">Transmembrane</keyword>
<evidence type="ECO:0000256" key="2">
    <source>
        <dbReference type="ARBA" id="ARBA00022692"/>
    </source>
</evidence>
<name>A0ABQ9VS23_SAGOE</name>
<dbReference type="Pfam" id="PF00520">
    <property type="entry name" value="Ion_trans"/>
    <property type="match status" value="1"/>
</dbReference>
<protein>
    <recommendedName>
        <fullName evidence="6">Ion transport domain-containing protein</fullName>
    </recommendedName>
</protein>
<gene>
    <name evidence="7" type="ORF">P7K49_011661</name>
</gene>
<proteinExistence type="predicted"/>
<feature type="transmembrane region" description="Helical" evidence="5">
    <location>
        <begin position="112"/>
        <end position="135"/>
    </location>
</feature>
<evidence type="ECO:0000256" key="1">
    <source>
        <dbReference type="ARBA" id="ARBA00004141"/>
    </source>
</evidence>
<dbReference type="PANTHER" id="PTHR10217">
    <property type="entry name" value="VOLTAGE AND LIGAND GATED POTASSIUM CHANNEL"/>
    <property type="match status" value="1"/>
</dbReference>
<dbReference type="InterPro" id="IPR005821">
    <property type="entry name" value="Ion_trans_dom"/>
</dbReference>
<evidence type="ECO:0000259" key="6">
    <source>
        <dbReference type="Pfam" id="PF00520"/>
    </source>
</evidence>
<evidence type="ECO:0000313" key="8">
    <source>
        <dbReference type="Proteomes" id="UP001266305"/>
    </source>
</evidence>
<dbReference type="PANTHER" id="PTHR10217:SF630">
    <property type="entry name" value="POTASSIUM VOLTAGE-GATED CHANNEL SUBFAMILY H MEMBER 4"/>
    <property type="match status" value="1"/>
</dbReference>
<reference evidence="7 8" key="1">
    <citation type="submission" date="2023-05" db="EMBL/GenBank/DDBJ databases">
        <title>B98-5 Cell Line De Novo Hybrid Assembly: An Optical Mapping Approach.</title>
        <authorList>
            <person name="Kananen K."/>
            <person name="Auerbach J.A."/>
            <person name="Kautto E."/>
            <person name="Blachly J.S."/>
        </authorList>
    </citation>
    <scope>NUCLEOTIDE SEQUENCE [LARGE SCALE GENOMIC DNA]</scope>
    <source>
        <strain evidence="7">B95-8</strain>
        <tissue evidence="7">Cell line</tissue>
    </source>
</reference>
<evidence type="ECO:0000256" key="5">
    <source>
        <dbReference type="SAM" id="Phobius"/>
    </source>
</evidence>
<organism evidence="7 8">
    <name type="scientific">Saguinus oedipus</name>
    <name type="common">Cotton-top tamarin</name>
    <name type="synonym">Oedipomidas oedipus</name>
    <dbReference type="NCBI Taxonomy" id="9490"/>
    <lineage>
        <taxon>Eukaryota</taxon>
        <taxon>Metazoa</taxon>
        <taxon>Chordata</taxon>
        <taxon>Craniata</taxon>
        <taxon>Vertebrata</taxon>
        <taxon>Euteleostomi</taxon>
        <taxon>Mammalia</taxon>
        <taxon>Eutheria</taxon>
        <taxon>Euarchontoglires</taxon>
        <taxon>Primates</taxon>
        <taxon>Haplorrhini</taxon>
        <taxon>Platyrrhini</taxon>
        <taxon>Cebidae</taxon>
        <taxon>Callitrichinae</taxon>
        <taxon>Saguinus</taxon>
    </lineage>
</organism>
<keyword evidence="3 5" id="KW-1133">Transmembrane helix</keyword>
<dbReference type="InterPro" id="IPR003938">
    <property type="entry name" value="K_chnl_volt-dep_EAG/ELK/ERG"/>
</dbReference>
<keyword evidence="4 5" id="KW-0472">Membrane</keyword>
<dbReference type="Gene3D" id="1.10.287.70">
    <property type="match status" value="1"/>
</dbReference>
<feature type="transmembrane region" description="Helical" evidence="5">
    <location>
        <begin position="74"/>
        <end position="92"/>
    </location>
</feature>
<dbReference type="EMBL" id="JASSZA010000005">
    <property type="protein sequence ID" value="KAK2111915.1"/>
    <property type="molecule type" value="Genomic_DNA"/>
</dbReference>
<dbReference type="InterPro" id="IPR050818">
    <property type="entry name" value="KCNH_animal-type"/>
</dbReference>
<feature type="transmembrane region" description="Helical" evidence="5">
    <location>
        <begin position="38"/>
        <end position="62"/>
    </location>
</feature>
<dbReference type="Proteomes" id="UP001266305">
    <property type="component" value="Unassembled WGS sequence"/>
</dbReference>
<evidence type="ECO:0000256" key="3">
    <source>
        <dbReference type="ARBA" id="ARBA00022989"/>
    </source>
</evidence>
<feature type="domain" description="Ion transport" evidence="6">
    <location>
        <begin position="38"/>
        <end position="135"/>
    </location>
</feature>
<accession>A0ABQ9VS23</accession>
<keyword evidence="8" id="KW-1185">Reference proteome</keyword>
<evidence type="ECO:0000256" key="4">
    <source>
        <dbReference type="ARBA" id="ARBA00023136"/>
    </source>
</evidence>
<evidence type="ECO:0000313" key="7">
    <source>
        <dbReference type="EMBL" id="KAK2111915.1"/>
    </source>
</evidence>
<dbReference type="SUPFAM" id="SSF81324">
    <property type="entry name" value="Voltage-gated potassium channels"/>
    <property type="match status" value="1"/>
</dbReference>